<feature type="compositionally biased region" description="Basic and acidic residues" evidence="1">
    <location>
        <begin position="156"/>
        <end position="174"/>
    </location>
</feature>
<evidence type="ECO:0000313" key="2">
    <source>
        <dbReference type="EMBL" id="KAK4123749.1"/>
    </source>
</evidence>
<organism evidence="2 3">
    <name type="scientific">Parathielavia appendiculata</name>
    <dbReference type="NCBI Taxonomy" id="2587402"/>
    <lineage>
        <taxon>Eukaryota</taxon>
        <taxon>Fungi</taxon>
        <taxon>Dikarya</taxon>
        <taxon>Ascomycota</taxon>
        <taxon>Pezizomycotina</taxon>
        <taxon>Sordariomycetes</taxon>
        <taxon>Sordariomycetidae</taxon>
        <taxon>Sordariales</taxon>
        <taxon>Chaetomiaceae</taxon>
        <taxon>Parathielavia</taxon>
    </lineage>
</organism>
<evidence type="ECO:0000313" key="3">
    <source>
        <dbReference type="Proteomes" id="UP001302602"/>
    </source>
</evidence>
<dbReference type="AlphaFoldDB" id="A0AAN6U048"/>
<name>A0AAN6U048_9PEZI</name>
<gene>
    <name evidence="2" type="ORF">N657DRAFT_423510</name>
</gene>
<comment type="caution">
    <text evidence="2">The sequence shown here is derived from an EMBL/GenBank/DDBJ whole genome shotgun (WGS) entry which is preliminary data.</text>
</comment>
<accession>A0AAN6U048</accession>
<dbReference type="Proteomes" id="UP001302602">
    <property type="component" value="Unassembled WGS sequence"/>
</dbReference>
<dbReference type="GeneID" id="87824077"/>
<keyword evidence="3" id="KW-1185">Reference proteome</keyword>
<reference evidence="2" key="1">
    <citation type="journal article" date="2023" name="Mol. Phylogenet. Evol.">
        <title>Genome-scale phylogeny and comparative genomics of the fungal order Sordariales.</title>
        <authorList>
            <person name="Hensen N."/>
            <person name="Bonometti L."/>
            <person name="Westerberg I."/>
            <person name="Brannstrom I.O."/>
            <person name="Guillou S."/>
            <person name="Cros-Aarteil S."/>
            <person name="Calhoun S."/>
            <person name="Haridas S."/>
            <person name="Kuo A."/>
            <person name="Mondo S."/>
            <person name="Pangilinan J."/>
            <person name="Riley R."/>
            <person name="LaButti K."/>
            <person name="Andreopoulos B."/>
            <person name="Lipzen A."/>
            <person name="Chen C."/>
            <person name="Yan M."/>
            <person name="Daum C."/>
            <person name="Ng V."/>
            <person name="Clum A."/>
            <person name="Steindorff A."/>
            <person name="Ohm R.A."/>
            <person name="Martin F."/>
            <person name="Silar P."/>
            <person name="Natvig D.O."/>
            <person name="Lalanne C."/>
            <person name="Gautier V."/>
            <person name="Ament-Velasquez S.L."/>
            <person name="Kruys A."/>
            <person name="Hutchinson M.I."/>
            <person name="Powell A.J."/>
            <person name="Barry K."/>
            <person name="Miller A.N."/>
            <person name="Grigoriev I.V."/>
            <person name="Debuchy R."/>
            <person name="Gladieux P."/>
            <person name="Hiltunen Thoren M."/>
            <person name="Johannesson H."/>
        </authorList>
    </citation>
    <scope>NUCLEOTIDE SEQUENCE</scope>
    <source>
        <strain evidence="2">CBS 731.68</strain>
    </source>
</reference>
<protein>
    <submittedName>
        <fullName evidence="2">Uncharacterized protein</fullName>
    </submittedName>
</protein>
<feature type="compositionally biased region" description="Polar residues" evidence="1">
    <location>
        <begin position="137"/>
        <end position="148"/>
    </location>
</feature>
<sequence length="174" mass="19242">MNPGPLCGQPRQNLLLFRAWGIPRIGKPSPHAVSWYWRSVDTGTAERGGLQARHAGRTREFLVSEPELSRLVVVVTATPAVPLPHFFFAPRYNASRSSPTLLQRGSSPSLTWKLRNTSAGQSPEVTTYINIPAHTSWGRSNSRSNTEANRGLGKSAAEKTRPEHPDKRRHAEDA</sequence>
<reference evidence="2" key="2">
    <citation type="submission" date="2023-05" db="EMBL/GenBank/DDBJ databases">
        <authorList>
            <consortium name="Lawrence Berkeley National Laboratory"/>
            <person name="Steindorff A."/>
            <person name="Hensen N."/>
            <person name="Bonometti L."/>
            <person name="Westerberg I."/>
            <person name="Brannstrom I.O."/>
            <person name="Guillou S."/>
            <person name="Cros-Aarteil S."/>
            <person name="Calhoun S."/>
            <person name="Haridas S."/>
            <person name="Kuo A."/>
            <person name="Mondo S."/>
            <person name="Pangilinan J."/>
            <person name="Riley R."/>
            <person name="Labutti K."/>
            <person name="Andreopoulos B."/>
            <person name="Lipzen A."/>
            <person name="Chen C."/>
            <person name="Yanf M."/>
            <person name="Daum C."/>
            <person name="Ng V."/>
            <person name="Clum A."/>
            <person name="Ohm R."/>
            <person name="Martin F."/>
            <person name="Silar P."/>
            <person name="Natvig D."/>
            <person name="Lalanne C."/>
            <person name="Gautier V."/>
            <person name="Ament-Velasquez S.L."/>
            <person name="Kruys A."/>
            <person name="Hutchinson M.I."/>
            <person name="Powell A.J."/>
            <person name="Barry K."/>
            <person name="Miller A.N."/>
            <person name="Grigoriev I.V."/>
            <person name="Debuchy R."/>
            <person name="Gladieux P."/>
            <person name="Thoren M.H."/>
            <person name="Johannesson H."/>
        </authorList>
    </citation>
    <scope>NUCLEOTIDE SEQUENCE</scope>
    <source>
        <strain evidence="2">CBS 731.68</strain>
    </source>
</reference>
<proteinExistence type="predicted"/>
<dbReference type="RefSeq" id="XP_062647520.1">
    <property type="nucleotide sequence ID" value="XM_062787307.1"/>
</dbReference>
<feature type="region of interest" description="Disordered" evidence="1">
    <location>
        <begin position="134"/>
        <end position="174"/>
    </location>
</feature>
<evidence type="ECO:0000256" key="1">
    <source>
        <dbReference type="SAM" id="MobiDB-lite"/>
    </source>
</evidence>
<dbReference type="EMBL" id="MU853228">
    <property type="protein sequence ID" value="KAK4123749.1"/>
    <property type="molecule type" value="Genomic_DNA"/>
</dbReference>